<proteinExistence type="predicted"/>
<accession>A0ABR4LUK8</accession>
<organism evidence="2 3">
    <name type="scientific">Aspergillus lucknowensis</name>
    <dbReference type="NCBI Taxonomy" id="176173"/>
    <lineage>
        <taxon>Eukaryota</taxon>
        <taxon>Fungi</taxon>
        <taxon>Dikarya</taxon>
        <taxon>Ascomycota</taxon>
        <taxon>Pezizomycotina</taxon>
        <taxon>Eurotiomycetes</taxon>
        <taxon>Eurotiomycetidae</taxon>
        <taxon>Eurotiales</taxon>
        <taxon>Aspergillaceae</taxon>
        <taxon>Aspergillus</taxon>
        <taxon>Aspergillus subgen. Nidulantes</taxon>
    </lineage>
</organism>
<name>A0ABR4LUK8_9EURO</name>
<protein>
    <submittedName>
        <fullName evidence="2">Uncharacterized protein</fullName>
    </submittedName>
</protein>
<dbReference type="GeneID" id="98150344"/>
<evidence type="ECO:0000313" key="3">
    <source>
        <dbReference type="Proteomes" id="UP001610432"/>
    </source>
</evidence>
<sequence length="151" mass="16927">MSLTRQLSPGQTPQVYRGGNTQRKKREKSAGCIRPKEEPVYTSHHLHHHHHWLQEPLRVLSAPLVPDMRLEHCADYTQDTGGECNILLSVFYGHDVANISLVKFPPGLIQRPQENGSRDEAKTRGKQSRGSGGPRVRGRYPEMLLSSIASA</sequence>
<keyword evidence="3" id="KW-1185">Reference proteome</keyword>
<feature type="compositionally biased region" description="Polar residues" evidence="1">
    <location>
        <begin position="1"/>
        <end position="14"/>
    </location>
</feature>
<reference evidence="2 3" key="1">
    <citation type="submission" date="2024-07" db="EMBL/GenBank/DDBJ databases">
        <title>Section-level genome sequencing and comparative genomics of Aspergillus sections Usti and Cavernicolus.</title>
        <authorList>
            <consortium name="Lawrence Berkeley National Laboratory"/>
            <person name="Nybo J.L."/>
            <person name="Vesth T.C."/>
            <person name="Theobald S."/>
            <person name="Frisvad J.C."/>
            <person name="Larsen T.O."/>
            <person name="Kjaerboelling I."/>
            <person name="Rothschild-Mancinelli K."/>
            <person name="Lyhne E.K."/>
            <person name="Kogle M.E."/>
            <person name="Barry K."/>
            <person name="Clum A."/>
            <person name="Na H."/>
            <person name="Ledsgaard L."/>
            <person name="Lin J."/>
            <person name="Lipzen A."/>
            <person name="Kuo A."/>
            <person name="Riley R."/>
            <person name="Mondo S."/>
            <person name="Labutti K."/>
            <person name="Haridas S."/>
            <person name="Pangalinan J."/>
            <person name="Salamov A.A."/>
            <person name="Simmons B.A."/>
            <person name="Magnuson J.K."/>
            <person name="Chen J."/>
            <person name="Drula E."/>
            <person name="Henrissat B."/>
            <person name="Wiebenga A."/>
            <person name="Lubbers R.J."/>
            <person name="Gomes A.C."/>
            <person name="Macurrencykelacurrency M.R."/>
            <person name="Stajich J."/>
            <person name="Grigoriev I.V."/>
            <person name="Mortensen U.H."/>
            <person name="De Vries R.P."/>
            <person name="Baker S.E."/>
            <person name="Andersen M.R."/>
        </authorList>
    </citation>
    <scope>NUCLEOTIDE SEQUENCE [LARGE SCALE GENOMIC DNA]</scope>
    <source>
        <strain evidence="2 3">CBS 449.75</strain>
    </source>
</reference>
<evidence type="ECO:0000256" key="1">
    <source>
        <dbReference type="SAM" id="MobiDB-lite"/>
    </source>
</evidence>
<dbReference type="EMBL" id="JBFXLQ010000015">
    <property type="protein sequence ID" value="KAL2868185.1"/>
    <property type="molecule type" value="Genomic_DNA"/>
</dbReference>
<feature type="region of interest" description="Disordered" evidence="1">
    <location>
        <begin position="1"/>
        <end position="36"/>
    </location>
</feature>
<comment type="caution">
    <text evidence="2">The sequence shown here is derived from an EMBL/GenBank/DDBJ whole genome shotgun (WGS) entry which is preliminary data.</text>
</comment>
<evidence type="ECO:0000313" key="2">
    <source>
        <dbReference type="EMBL" id="KAL2868185.1"/>
    </source>
</evidence>
<dbReference type="Proteomes" id="UP001610432">
    <property type="component" value="Unassembled WGS sequence"/>
</dbReference>
<dbReference type="RefSeq" id="XP_070887164.1">
    <property type="nucleotide sequence ID" value="XM_071035272.1"/>
</dbReference>
<feature type="region of interest" description="Disordered" evidence="1">
    <location>
        <begin position="107"/>
        <end position="140"/>
    </location>
</feature>
<gene>
    <name evidence="2" type="ORF">BJX67DRAFT_63367</name>
</gene>